<feature type="compositionally biased region" description="Basic and acidic residues" evidence="1">
    <location>
        <begin position="48"/>
        <end position="59"/>
    </location>
</feature>
<dbReference type="CDD" id="cd06577">
    <property type="entry name" value="PASTA_pknB"/>
    <property type="match status" value="1"/>
</dbReference>
<evidence type="ECO:0000259" key="2">
    <source>
        <dbReference type="PROSITE" id="PS51178"/>
    </source>
</evidence>
<dbReference type="SMART" id="SM00740">
    <property type="entry name" value="PASTA"/>
    <property type="match status" value="1"/>
</dbReference>
<comment type="caution">
    <text evidence="3">The sequence shown here is derived from an EMBL/GenBank/DDBJ whole genome shotgun (WGS) entry which is preliminary data.</text>
</comment>
<dbReference type="InterPro" id="IPR005543">
    <property type="entry name" value="PASTA_dom"/>
</dbReference>
<dbReference type="Gene3D" id="3.30.10.20">
    <property type="match status" value="1"/>
</dbReference>
<feature type="region of interest" description="Disordered" evidence="1">
    <location>
        <begin position="15"/>
        <end position="66"/>
    </location>
</feature>
<protein>
    <submittedName>
        <fullName evidence="3">PASTA domain-containing protein</fullName>
    </submittedName>
</protein>
<dbReference type="EMBL" id="QZEY01000001">
    <property type="protein sequence ID" value="RJL35756.1"/>
    <property type="molecule type" value="Genomic_DNA"/>
</dbReference>
<dbReference type="PROSITE" id="PS51178">
    <property type="entry name" value="PASTA"/>
    <property type="match status" value="1"/>
</dbReference>
<organism evidence="3 4">
    <name type="scientific">Bailinhaonella thermotolerans</name>
    <dbReference type="NCBI Taxonomy" id="1070861"/>
    <lineage>
        <taxon>Bacteria</taxon>
        <taxon>Bacillati</taxon>
        <taxon>Actinomycetota</taxon>
        <taxon>Actinomycetes</taxon>
        <taxon>Streptosporangiales</taxon>
        <taxon>Streptosporangiaceae</taxon>
        <taxon>Bailinhaonella</taxon>
    </lineage>
</organism>
<accession>A0A3A4BCC8</accession>
<reference evidence="3 4" key="1">
    <citation type="submission" date="2018-09" db="EMBL/GenBank/DDBJ databases">
        <title>YIM 75507 draft genome.</title>
        <authorList>
            <person name="Tang S."/>
            <person name="Feng Y."/>
        </authorList>
    </citation>
    <scope>NUCLEOTIDE SEQUENCE [LARGE SCALE GENOMIC DNA]</scope>
    <source>
        <strain evidence="3 4">YIM 75507</strain>
    </source>
</reference>
<proteinExistence type="predicted"/>
<evidence type="ECO:0000313" key="3">
    <source>
        <dbReference type="EMBL" id="RJL35756.1"/>
    </source>
</evidence>
<keyword evidence="4" id="KW-1185">Reference proteome</keyword>
<dbReference type="Pfam" id="PF03793">
    <property type="entry name" value="PASTA"/>
    <property type="match status" value="1"/>
</dbReference>
<gene>
    <name evidence="3" type="ORF">D5H75_02940</name>
</gene>
<dbReference type="OrthoDB" id="3405606at2"/>
<feature type="domain" description="PASTA" evidence="2">
    <location>
        <begin position="58"/>
        <end position="133"/>
    </location>
</feature>
<dbReference type="Proteomes" id="UP000265768">
    <property type="component" value="Unassembled WGS sequence"/>
</dbReference>
<sequence>MVGCFGGLMVGVAGSGDPAPQVTVTQAAAPAPSTPKAEIPPKAQASPEDSKLPEVESKPKTVKLPDFAGQNAAVAQDWLVDRGWDRAEDIEFGSSDTLDTFVVLPQNWWVTDQSHKPGSTVKVGTKIVLTCSKKRP</sequence>
<name>A0A3A4BCC8_9ACTN</name>
<dbReference type="RefSeq" id="WP_119924729.1">
    <property type="nucleotide sequence ID" value="NZ_QZEY01000001.1"/>
</dbReference>
<evidence type="ECO:0000256" key="1">
    <source>
        <dbReference type="SAM" id="MobiDB-lite"/>
    </source>
</evidence>
<dbReference type="AlphaFoldDB" id="A0A3A4BCC8"/>
<evidence type="ECO:0000313" key="4">
    <source>
        <dbReference type="Proteomes" id="UP000265768"/>
    </source>
</evidence>